<dbReference type="PANTHER" id="PTHR43094:SF1">
    <property type="entry name" value="AMINOTRANSFERASE CLASS-III"/>
    <property type="match status" value="1"/>
</dbReference>
<dbReference type="SUPFAM" id="SSF53383">
    <property type="entry name" value="PLP-dependent transferases"/>
    <property type="match status" value="1"/>
</dbReference>
<dbReference type="InterPro" id="IPR015421">
    <property type="entry name" value="PyrdxlP-dep_Trfase_major"/>
</dbReference>
<dbReference type="Gene3D" id="3.90.1150.10">
    <property type="entry name" value="Aspartate Aminotransferase, domain 1"/>
    <property type="match status" value="1"/>
</dbReference>
<dbReference type="AlphaFoldDB" id="T1BSE1"/>
<dbReference type="EMBL" id="AUZY01002194">
    <property type="protein sequence ID" value="EQD72792.1"/>
    <property type="molecule type" value="Genomic_DNA"/>
</dbReference>
<reference evidence="3" key="2">
    <citation type="journal article" date="2014" name="ISME J.">
        <title>Microbial stratification in low pH oxic and suboxic macroscopic growths along an acid mine drainage.</title>
        <authorList>
            <person name="Mendez-Garcia C."/>
            <person name="Mesa V."/>
            <person name="Sprenger R.R."/>
            <person name="Richter M."/>
            <person name="Diez M.S."/>
            <person name="Solano J."/>
            <person name="Bargiela R."/>
            <person name="Golyshina O.V."/>
            <person name="Manteca A."/>
            <person name="Ramos J.L."/>
            <person name="Gallego J.R."/>
            <person name="Llorente I."/>
            <person name="Martins Dos Santos V.A."/>
            <person name="Jensen O.N."/>
            <person name="Pelaez A.I."/>
            <person name="Sanchez J."/>
            <person name="Ferrer M."/>
        </authorList>
    </citation>
    <scope>NUCLEOTIDE SEQUENCE</scope>
</reference>
<dbReference type="Gene3D" id="3.40.640.10">
    <property type="entry name" value="Type I PLP-dependent aspartate aminotransferase-like (Major domain)"/>
    <property type="match status" value="1"/>
</dbReference>
<accession>T1BSE1</accession>
<reference evidence="3" key="1">
    <citation type="submission" date="2013-08" db="EMBL/GenBank/DDBJ databases">
        <authorList>
            <person name="Mendez C."/>
            <person name="Richter M."/>
            <person name="Ferrer M."/>
            <person name="Sanchez J."/>
        </authorList>
    </citation>
    <scope>NUCLEOTIDE SEQUENCE</scope>
</reference>
<evidence type="ECO:0000313" key="3">
    <source>
        <dbReference type="EMBL" id="EQD72792.1"/>
    </source>
</evidence>
<gene>
    <name evidence="3" type="ORF">B1B_03558</name>
</gene>
<dbReference type="GO" id="GO:0008483">
    <property type="term" value="F:transaminase activity"/>
    <property type="evidence" value="ECO:0007669"/>
    <property type="project" value="UniProtKB-KW"/>
</dbReference>
<evidence type="ECO:0000256" key="2">
    <source>
        <dbReference type="ARBA" id="ARBA00022898"/>
    </source>
</evidence>
<keyword evidence="3" id="KW-0032">Aminotransferase</keyword>
<dbReference type="InterPro" id="IPR005814">
    <property type="entry name" value="Aminotrans_3"/>
</dbReference>
<name>T1BSE1_9ZZZZ</name>
<keyword evidence="2" id="KW-0663">Pyridoxal phosphate</keyword>
<comment type="similarity">
    <text evidence="1">Belongs to the class-III pyridoxal-phosphate-dependent aminotransferase family.</text>
</comment>
<dbReference type="GO" id="GO:0005829">
    <property type="term" value="C:cytosol"/>
    <property type="evidence" value="ECO:0007669"/>
    <property type="project" value="TreeGrafter"/>
</dbReference>
<dbReference type="GO" id="GO:0030170">
    <property type="term" value="F:pyridoxal phosphate binding"/>
    <property type="evidence" value="ECO:0007669"/>
    <property type="project" value="InterPro"/>
</dbReference>
<keyword evidence="3" id="KW-0808">Transferase</keyword>
<proteinExistence type="inferred from homology"/>
<dbReference type="InterPro" id="IPR015424">
    <property type="entry name" value="PyrdxlP-dep_Trfase"/>
</dbReference>
<dbReference type="PANTHER" id="PTHR43094">
    <property type="entry name" value="AMINOTRANSFERASE"/>
    <property type="match status" value="1"/>
</dbReference>
<comment type="caution">
    <text evidence="3">The sequence shown here is derived from an EMBL/GenBank/DDBJ whole genome shotgun (WGS) entry which is preliminary data.</text>
</comment>
<evidence type="ECO:0000256" key="1">
    <source>
        <dbReference type="ARBA" id="ARBA00008954"/>
    </source>
</evidence>
<sequence length="95" mass="10659">MAEEAEDGAATRAVVRSTNYVTWRRQGGWDPMVVVRAQDSTFWDDRGTAYLDFSSQLMATNLGHGNPAVVEAIVRQARTLPYAGPRVRPPRRARR</sequence>
<dbReference type="Pfam" id="PF00202">
    <property type="entry name" value="Aminotran_3"/>
    <property type="match status" value="1"/>
</dbReference>
<protein>
    <submittedName>
        <fullName evidence="3">4-aminobutyrate aminotransferase</fullName>
    </submittedName>
</protein>
<organism evidence="3">
    <name type="scientific">mine drainage metagenome</name>
    <dbReference type="NCBI Taxonomy" id="410659"/>
    <lineage>
        <taxon>unclassified sequences</taxon>
        <taxon>metagenomes</taxon>
        <taxon>ecological metagenomes</taxon>
    </lineage>
</organism>
<dbReference type="InterPro" id="IPR015422">
    <property type="entry name" value="PyrdxlP-dep_Trfase_small"/>
</dbReference>